<proteinExistence type="predicted"/>
<gene>
    <name evidence="2" type="ORF">A2803_05305</name>
</gene>
<accession>A0A1F7YW10</accession>
<evidence type="ECO:0000313" key="3">
    <source>
        <dbReference type="Proteomes" id="UP000178870"/>
    </source>
</evidence>
<dbReference type="SUPFAM" id="SSF53448">
    <property type="entry name" value="Nucleotide-diphospho-sugar transferases"/>
    <property type="match status" value="1"/>
</dbReference>
<dbReference type="InterPro" id="IPR029063">
    <property type="entry name" value="SAM-dependent_MTases_sf"/>
</dbReference>
<sequence>MAIKTNENKLASPKFGNSYTFFYSNMFLDKKDSVHKLLEIGSGVKRKNNLSVWQGFFPKAKIYGIDQANPLRLKKLIKEIEGNIDVVIDDGSQNLKDIITSCQTLMPLLKKDVVYVIEGTNRQQAAAIIDNLKNYNCHVMRRSRMKSANDRLISVTNITNVSKRIKMAKVSIIVPSCNEIREVSPSVTVLQRTVQDIYENATGDFEVIVGFNGPSYQSFPNYPNLRTLELPQNIGIKAMINTLCIMATGKYIYKTDAHCKFGKGFDEILQADMEDNWLVTPRFYVLDPDKWEWQDSRHYDYFYLCCPFTDRKGFRFQAGGHWPELTAKRETNHKYDIDETPQFHGSGWLVEKDFFLNKIGGFPNQDPMGHAQEPPNLGLKYWLGPWGGKVMVNKKTWYAHMHQDNSVKGYHYTRQETHISYDVWARYWMSDKWGGRIHNIDWFIEKFMPMPTWPDNWRNLLENWRKENKIK</sequence>
<dbReference type="InterPro" id="IPR001173">
    <property type="entry name" value="Glyco_trans_2-like"/>
</dbReference>
<evidence type="ECO:0000313" key="2">
    <source>
        <dbReference type="EMBL" id="OGM31457.1"/>
    </source>
</evidence>
<dbReference type="AlphaFoldDB" id="A0A1F7YW10"/>
<evidence type="ECO:0000259" key="1">
    <source>
        <dbReference type="Pfam" id="PF00535"/>
    </source>
</evidence>
<dbReference type="Gene3D" id="3.40.50.150">
    <property type="entry name" value="Vaccinia Virus protein VP39"/>
    <property type="match status" value="2"/>
</dbReference>
<reference evidence="2 3" key="1">
    <citation type="journal article" date="2016" name="Nat. Commun.">
        <title>Thousands of microbial genomes shed light on interconnected biogeochemical processes in an aquifer system.</title>
        <authorList>
            <person name="Anantharaman K."/>
            <person name="Brown C.T."/>
            <person name="Hug L.A."/>
            <person name="Sharon I."/>
            <person name="Castelle C.J."/>
            <person name="Probst A.J."/>
            <person name="Thomas B.C."/>
            <person name="Singh A."/>
            <person name="Wilkins M.J."/>
            <person name="Karaoz U."/>
            <person name="Brodie E.L."/>
            <person name="Williams K.H."/>
            <person name="Hubbard S.S."/>
            <person name="Banfield J.F."/>
        </authorList>
    </citation>
    <scope>NUCLEOTIDE SEQUENCE [LARGE SCALE GENOMIC DNA]</scope>
</reference>
<dbReference type="Proteomes" id="UP000178870">
    <property type="component" value="Unassembled WGS sequence"/>
</dbReference>
<dbReference type="CDD" id="cd00761">
    <property type="entry name" value="Glyco_tranf_GTA_type"/>
    <property type="match status" value="1"/>
</dbReference>
<dbReference type="EMBL" id="MGGP01000025">
    <property type="protein sequence ID" value="OGM31457.1"/>
    <property type="molecule type" value="Genomic_DNA"/>
</dbReference>
<feature type="domain" description="Glycosyltransferase 2-like" evidence="1">
    <location>
        <begin position="171"/>
        <end position="309"/>
    </location>
</feature>
<dbReference type="Pfam" id="PF00535">
    <property type="entry name" value="Glycos_transf_2"/>
    <property type="match status" value="1"/>
</dbReference>
<dbReference type="Gene3D" id="3.90.550.10">
    <property type="entry name" value="Spore Coat Polysaccharide Biosynthesis Protein SpsA, Chain A"/>
    <property type="match status" value="1"/>
</dbReference>
<dbReference type="InterPro" id="IPR029044">
    <property type="entry name" value="Nucleotide-diphossugar_trans"/>
</dbReference>
<comment type="caution">
    <text evidence="2">The sequence shown here is derived from an EMBL/GenBank/DDBJ whole genome shotgun (WGS) entry which is preliminary data.</text>
</comment>
<organism evidence="2 3">
    <name type="scientific">Candidatus Woesebacteria bacterium RIFCSPHIGHO2_01_FULL_44_21</name>
    <dbReference type="NCBI Taxonomy" id="1802503"/>
    <lineage>
        <taxon>Bacteria</taxon>
        <taxon>Candidatus Woeseibacteriota</taxon>
    </lineage>
</organism>
<protein>
    <recommendedName>
        <fullName evidence="1">Glycosyltransferase 2-like domain-containing protein</fullName>
    </recommendedName>
</protein>
<name>A0A1F7YW10_9BACT</name>